<keyword evidence="3 5" id="KW-1133">Transmembrane helix</keyword>
<feature type="transmembrane region" description="Helical" evidence="5">
    <location>
        <begin position="118"/>
        <end position="141"/>
    </location>
</feature>
<feature type="transmembrane region" description="Helical" evidence="5">
    <location>
        <begin position="93"/>
        <end position="111"/>
    </location>
</feature>
<keyword evidence="4 5" id="KW-0472">Membrane</keyword>
<feature type="transmembrane region" description="Helical" evidence="5">
    <location>
        <begin position="27"/>
        <end position="49"/>
    </location>
</feature>
<dbReference type="RefSeq" id="WP_090110480.1">
    <property type="nucleotide sequence ID" value="NZ_FNAT01000002.1"/>
</dbReference>
<dbReference type="OrthoDB" id="7836448at2"/>
<dbReference type="EMBL" id="FNAT01000002">
    <property type="protein sequence ID" value="SDE35099.1"/>
    <property type="molecule type" value="Genomic_DNA"/>
</dbReference>
<evidence type="ECO:0000256" key="2">
    <source>
        <dbReference type="ARBA" id="ARBA00022692"/>
    </source>
</evidence>
<feature type="transmembrane region" description="Helical" evidence="5">
    <location>
        <begin position="180"/>
        <end position="200"/>
    </location>
</feature>
<feature type="transmembrane region" description="Helical" evidence="5">
    <location>
        <begin position="147"/>
        <end position="168"/>
    </location>
</feature>
<name>A0A1G7C713_9RHOB</name>
<dbReference type="InterPro" id="IPR035952">
    <property type="entry name" value="Rhomboid-like_sf"/>
</dbReference>
<dbReference type="SUPFAM" id="SSF144091">
    <property type="entry name" value="Rhomboid-like"/>
    <property type="match status" value="1"/>
</dbReference>
<sequence>MRPQGYYDRPDPNHAPIEGPFGTIPPLILALAAAMAVIEVAFSLGATGLVGGPQAVGWRIAAIEGWSVVPAALDRLMVQWDWPVAGRFLGYPFLHHGPVHAMFAIALLLALGKFVGEVLHPLSLVVLLVASTLVGALAYGLGVGANYPLIGAYPMVYGLIGGFTYLMWLKIGRGGGNRLAAFRLIGVLMALQLVFGLMFGGDPAWVADAAGFIAGLVLSPLLAPGGASAFLERMRAR</sequence>
<proteinExistence type="predicted"/>
<dbReference type="GO" id="GO:0004252">
    <property type="term" value="F:serine-type endopeptidase activity"/>
    <property type="evidence" value="ECO:0007669"/>
    <property type="project" value="InterPro"/>
</dbReference>
<accession>A0A1G7C713</accession>
<comment type="subcellular location">
    <subcellularLocation>
        <location evidence="1">Membrane</location>
        <topology evidence="1">Multi-pass membrane protein</topology>
    </subcellularLocation>
</comment>
<dbReference type="Proteomes" id="UP000198922">
    <property type="component" value="Unassembled WGS sequence"/>
</dbReference>
<protein>
    <submittedName>
        <fullName evidence="7">Membrane associated serine protease, rhomboid family</fullName>
    </submittedName>
</protein>
<evidence type="ECO:0000313" key="7">
    <source>
        <dbReference type="EMBL" id="SDE35099.1"/>
    </source>
</evidence>
<keyword evidence="8" id="KW-1185">Reference proteome</keyword>
<evidence type="ECO:0000256" key="3">
    <source>
        <dbReference type="ARBA" id="ARBA00022989"/>
    </source>
</evidence>
<keyword evidence="7" id="KW-0378">Hydrolase</keyword>
<dbReference type="STRING" id="521013.SAMN04488567_1382"/>
<evidence type="ECO:0000256" key="4">
    <source>
        <dbReference type="ARBA" id="ARBA00023136"/>
    </source>
</evidence>
<dbReference type="InterPro" id="IPR022764">
    <property type="entry name" value="Peptidase_S54_rhomboid_dom"/>
</dbReference>
<keyword evidence="2 5" id="KW-0812">Transmembrane</keyword>
<dbReference type="Pfam" id="PF01694">
    <property type="entry name" value="Rhomboid"/>
    <property type="match status" value="1"/>
</dbReference>
<organism evidence="7 8">
    <name type="scientific">Limimaricola pyoseonensis</name>
    <dbReference type="NCBI Taxonomy" id="521013"/>
    <lineage>
        <taxon>Bacteria</taxon>
        <taxon>Pseudomonadati</taxon>
        <taxon>Pseudomonadota</taxon>
        <taxon>Alphaproteobacteria</taxon>
        <taxon>Rhodobacterales</taxon>
        <taxon>Paracoccaceae</taxon>
        <taxon>Limimaricola</taxon>
    </lineage>
</organism>
<dbReference type="Gene3D" id="1.20.1540.10">
    <property type="entry name" value="Rhomboid-like"/>
    <property type="match status" value="1"/>
</dbReference>
<dbReference type="AlphaFoldDB" id="A0A1G7C713"/>
<keyword evidence="7" id="KW-0645">Protease</keyword>
<reference evidence="8" key="1">
    <citation type="submission" date="2016-10" db="EMBL/GenBank/DDBJ databases">
        <authorList>
            <person name="Varghese N."/>
            <person name="Submissions S."/>
        </authorList>
    </citation>
    <scope>NUCLEOTIDE SEQUENCE [LARGE SCALE GENOMIC DNA]</scope>
    <source>
        <strain evidence="8">DSM 21424</strain>
    </source>
</reference>
<feature type="transmembrane region" description="Helical" evidence="5">
    <location>
        <begin position="212"/>
        <end position="231"/>
    </location>
</feature>
<evidence type="ECO:0000256" key="1">
    <source>
        <dbReference type="ARBA" id="ARBA00004141"/>
    </source>
</evidence>
<evidence type="ECO:0000256" key="5">
    <source>
        <dbReference type="SAM" id="Phobius"/>
    </source>
</evidence>
<evidence type="ECO:0000259" key="6">
    <source>
        <dbReference type="Pfam" id="PF01694"/>
    </source>
</evidence>
<evidence type="ECO:0000313" key="8">
    <source>
        <dbReference type="Proteomes" id="UP000198922"/>
    </source>
</evidence>
<dbReference type="GO" id="GO:0006508">
    <property type="term" value="P:proteolysis"/>
    <property type="evidence" value="ECO:0007669"/>
    <property type="project" value="UniProtKB-KW"/>
</dbReference>
<feature type="domain" description="Peptidase S54 rhomboid" evidence="6">
    <location>
        <begin position="87"/>
        <end position="223"/>
    </location>
</feature>
<gene>
    <name evidence="7" type="ORF">SAMN04488567_1382</name>
</gene>
<dbReference type="GO" id="GO:0016020">
    <property type="term" value="C:membrane"/>
    <property type="evidence" value="ECO:0007669"/>
    <property type="project" value="UniProtKB-SubCell"/>
</dbReference>